<evidence type="ECO:0000256" key="1">
    <source>
        <dbReference type="SAM" id="SignalP"/>
    </source>
</evidence>
<dbReference type="EMBL" id="CP028923">
    <property type="protein sequence ID" value="QCK16112.1"/>
    <property type="molecule type" value="Genomic_DNA"/>
</dbReference>
<accession>A0A4D7JU17</accession>
<feature type="chain" id="PRO_5020472417" description="Ig-like domain-containing protein" evidence="1">
    <location>
        <begin position="22"/>
        <end position="460"/>
    </location>
</feature>
<reference evidence="2 3" key="1">
    <citation type="submission" date="2018-04" db="EMBL/GenBank/DDBJ databases">
        <title>Complete genome uncultured novel isolate.</title>
        <authorList>
            <person name="Merlino G."/>
        </authorList>
    </citation>
    <scope>NUCLEOTIDE SEQUENCE [LARGE SCALE GENOMIC DNA]</scope>
    <source>
        <strain evidence="3">R1DC9</strain>
    </source>
</reference>
<dbReference type="Proteomes" id="UP000298616">
    <property type="component" value="Chromosome"/>
</dbReference>
<keyword evidence="3" id="KW-1185">Reference proteome</keyword>
<protein>
    <recommendedName>
        <fullName evidence="4">Ig-like domain-containing protein</fullName>
    </recommendedName>
</protein>
<organism evidence="2 3">
    <name type="scientific">Mangrovivirga cuniculi</name>
    <dbReference type="NCBI Taxonomy" id="2715131"/>
    <lineage>
        <taxon>Bacteria</taxon>
        <taxon>Pseudomonadati</taxon>
        <taxon>Bacteroidota</taxon>
        <taxon>Cytophagia</taxon>
        <taxon>Cytophagales</taxon>
        <taxon>Mangrovivirgaceae</taxon>
        <taxon>Mangrovivirga</taxon>
    </lineage>
</organism>
<keyword evidence="1" id="KW-0732">Signal</keyword>
<name>A0A4D7JU17_9BACT</name>
<dbReference type="PROSITE" id="PS51257">
    <property type="entry name" value="PROKAR_LIPOPROTEIN"/>
    <property type="match status" value="1"/>
</dbReference>
<feature type="signal peptide" evidence="1">
    <location>
        <begin position="1"/>
        <end position="21"/>
    </location>
</feature>
<evidence type="ECO:0008006" key="4">
    <source>
        <dbReference type="Google" id="ProtNLM"/>
    </source>
</evidence>
<dbReference type="AlphaFoldDB" id="A0A4D7JU17"/>
<dbReference type="KEGG" id="fpf:DCC35_15875"/>
<evidence type="ECO:0000313" key="2">
    <source>
        <dbReference type="EMBL" id="QCK16112.1"/>
    </source>
</evidence>
<proteinExistence type="predicted"/>
<gene>
    <name evidence="2" type="ORF">DCC35_15875</name>
</gene>
<sequence length="460" mass="50271">MKIFKKYFLLFTLALSFGFLSGCYENEVDNIEICDGSKFKVSYSAFIFGNITEYTYYISAPSGKKTFDESVTLKYRIESTPNSNTTLEIPAGTKSPVQFHSYQSINGNRPVDITIATEECPQETKKAEEDIINENENPDCPDQISLQIQSCEDIINLRWTSNLENTTELSIYGQNLTITNEGGVTLNKSEIDLTDSEPSLSTTDICLYTIEKTCSGTSGSLTISETIEGGQELNIKVTDADLNMDESVVETVSVQVVSAQGEKETVALTETSINSNEFSGSLSTILGAESGTNNDNVLTIENGMSITVTYQDEKDGNEEAVSLEKTVIASGAVAPKNYSVIYAGTTYYLESDSYLVFNIDEPYSVYFSIDNGQNSFFLTLEIYHQGTQLTSGTYTVAGQNQGVNAETSGVNVGDDPNNYKAFTGGSVKVTTQEDGYLLEMNLEEGNNTLVGSYFVKTEGQ</sequence>
<evidence type="ECO:0000313" key="3">
    <source>
        <dbReference type="Proteomes" id="UP000298616"/>
    </source>
</evidence>
<dbReference type="RefSeq" id="WP_137091709.1">
    <property type="nucleotide sequence ID" value="NZ_CP028923.1"/>
</dbReference>